<keyword evidence="2" id="KW-0808">Transferase</keyword>
<name>A0AAW0E7W1_9AGAR</name>
<dbReference type="Proteomes" id="UP001362999">
    <property type="component" value="Unassembled WGS sequence"/>
</dbReference>
<keyword evidence="3" id="KW-1185">Reference proteome</keyword>
<evidence type="ECO:0000313" key="3">
    <source>
        <dbReference type="Proteomes" id="UP001362999"/>
    </source>
</evidence>
<feature type="domain" description="Protein kinase" evidence="1">
    <location>
        <begin position="53"/>
        <end position="330"/>
    </location>
</feature>
<comment type="caution">
    <text evidence="2">The sequence shown here is derived from an EMBL/GenBank/DDBJ whole genome shotgun (WGS) entry which is preliminary data.</text>
</comment>
<keyword evidence="2" id="KW-0418">Kinase</keyword>
<dbReference type="Gene3D" id="1.10.510.10">
    <property type="entry name" value="Transferase(Phosphotransferase) domain 1"/>
    <property type="match status" value="1"/>
</dbReference>
<dbReference type="GO" id="GO:0004674">
    <property type="term" value="F:protein serine/threonine kinase activity"/>
    <property type="evidence" value="ECO:0007669"/>
    <property type="project" value="TreeGrafter"/>
</dbReference>
<organism evidence="2 3">
    <name type="scientific">Favolaschia claudopus</name>
    <dbReference type="NCBI Taxonomy" id="2862362"/>
    <lineage>
        <taxon>Eukaryota</taxon>
        <taxon>Fungi</taxon>
        <taxon>Dikarya</taxon>
        <taxon>Basidiomycota</taxon>
        <taxon>Agaricomycotina</taxon>
        <taxon>Agaricomycetes</taxon>
        <taxon>Agaricomycetidae</taxon>
        <taxon>Agaricales</taxon>
        <taxon>Marasmiineae</taxon>
        <taxon>Mycenaceae</taxon>
        <taxon>Favolaschia</taxon>
    </lineage>
</organism>
<evidence type="ECO:0000259" key="1">
    <source>
        <dbReference type="PROSITE" id="PS50011"/>
    </source>
</evidence>
<dbReference type="PIRSF" id="PIRSF000654">
    <property type="entry name" value="Integrin-linked_kinase"/>
    <property type="match status" value="1"/>
</dbReference>
<dbReference type="EMBL" id="JAWWNJ010000003">
    <property type="protein sequence ID" value="KAK7059905.1"/>
    <property type="molecule type" value="Genomic_DNA"/>
</dbReference>
<dbReference type="Pfam" id="PF07714">
    <property type="entry name" value="PK_Tyr_Ser-Thr"/>
    <property type="match status" value="1"/>
</dbReference>
<dbReference type="AlphaFoldDB" id="A0AAW0E7W1"/>
<dbReference type="GO" id="GO:0005524">
    <property type="term" value="F:ATP binding"/>
    <property type="evidence" value="ECO:0007669"/>
    <property type="project" value="InterPro"/>
</dbReference>
<accession>A0AAW0E7W1</accession>
<dbReference type="InterPro" id="IPR001245">
    <property type="entry name" value="Ser-Thr/Tyr_kinase_cat_dom"/>
</dbReference>
<evidence type="ECO:0000313" key="2">
    <source>
        <dbReference type="EMBL" id="KAK7059905.1"/>
    </source>
</evidence>
<dbReference type="InterPro" id="IPR011009">
    <property type="entry name" value="Kinase-like_dom_sf"/>
</dbReference>
<protein>
    <submittedName>
        <fullName evidence="2">Kinase domain-containing protein</fullName>
    </submittedName>
</protein>
<gene>
    <name evidence="2" type="ORF">R3P38DRAFT_974015</name>
</gene>
<dbReference type="PANTHER" id="PTHR44329">
    <property type="entry name" value="SERINE/THREONINE-PROTEIN KINASE TNNI3K-RELATED"/>
    <property type="match status" value="1"/>
</dbReference>
<dbReference type="InterPro" id="IPR000719">
    <property type="entry name" value="Prot_kinase_dom"/>
</dbReference>
<dbReference type="PROSITE" id="PS50011">
    <property type="entry name" value="PROTEIN_KINASE_DOM"/>
    <property type="match status" value="1"/>
</dbReference>
<reference evidence="2 3" key="1">
    <citation type="journal article" date="2024" name="J Genomics">
        <title>Draft genome sequencing and assembly of Favolaschia claudopus CIRM-BRFM 2984 isolated from oak limbs.</title>
        <authorList>
            <person name="Navarro D."/>
            <person name="Drula E."/>
            <person name="Chaduli D."/>
            <person name="Cazenave R."/>
            <person name="Ahrendt S."/>
            <person name="Wang J."/>
            <person name="Lipzen A."/>
            <person name="Daum C."/>
            <person name="Barry K."/>
            <person name="Grigoriev I.V."/>
            <person name="Favel A."/>
            <person name="Rosso M.N."/>
            <person name="Martin F."/>
        </authorList>
    </citation>
    <scope>NUCLEOTIDE SEQUENCE [LARGE SCALE GENOMIC DNA]</scope>
    <source>
        <strain evidence="2 3">CIRM-BRFM 2984</strain>
    </source>
</reference>
<proteinExistence type="predicted"/>
<sequence length="353" mass="39144">MSPSFYDCFLTLITLASWYLTFRKISAMDWERPTDARDLAEHCSKYVIPKEEFSELETEASGNAFVVFGAEYQGQRVVVKRWHGAVLPQQSRVRFTKRLIRDLDRWQTLDHPNIAHPVGVALHISNLPALVVPSYRTVNQVLAADHSTDVCHLMHGVAAGLSFLHAQSPPIVHGDLKGSTVFVSPSGSALLSDIGIAGIPQPPDWGFHGVDDSRWLAPELMDTALRPDLPDADSTAGAARTPDATLPITTESDVYSFGMLSYEMHTRKRPFATTIWAAAVIVRIVEGKRPPRPSQDQSPQLSEALWDIIQLCWAHDFRHRPRMQTVEAWLSLLIRLQAVGNPAAGIDCGSLLL</sequence>
<dbReference type="SUPFAM" id="SSF56112">
    <property type="entry name" value="Protein kinase-like (PK-like)"/>
    <property type="match status" value="1"/>
</dbReference>
<dbReference type="InterPro" id="IPR051681">
    <property type="entry name" value="Ser/Thr_Kinases-Pseudokinases"/>
</dbReference>